<proteinExistence type="predicted"/>
<evidence type="ECO:0000313" key="2">
    <source>
        <dbReference type="Proteomes" id="UP000028681"/>
    </source>
</evidence>
<sequence length="48" mass="5912">MATLDNCRDKYINECHKNRLYPFKYQYICNSMQIYQNSEREYSIATNH</sequence>
<organism evidence="1 2">
    <name type="scientific">Edwardsiella anguillarum ET080813</name>
    <dbReference type="NCBI Taxonomy" id="667120"/>
    <lineage>
        <taxon>Bacteria</taxon>
        <taxon>Pseudomonadati</taxon>
        <taxon>Pseudomonadota</taxon>
        <taxon>Gammaproteobacteria</taxon>
        <taxon>Enterobacterales</taxon>
        <taxon>Hafniaceae</taxon>
        <taxon>Edwardsiella</taxon>
    </lineage>
</organism>
<dbReference type="EMBL" id="CP006664">
    <property type="protein sequence ID" value="AIJ09550.1"/>
    <property type="molecule type" value="Genomic_DNA"/>
</dbReference>
<protein>
    <submittedName>
        <fullName evidence="1">Uncharacterized protein</fullName>
    </submittedName>
</protein>
<name>A0A076LM50_9GAMM</name>
<gene>
    <name evidence="1" type="ORF">ETEE_3121</name>
</gene>
<dbReference type="KEGG" id="ete:ETEE_3121"/>
<dbReference type="AlphaFoldDB" id="A0A076LM50"/>
<dbReference type="HOGENOM" id="CLU_3152261_0_0_6"/>
<dbReference type="Proteomes" id="UP000028681">
    <property type="component" value="Chromosome"/>
</dbReference>
<evidence type="ECO:0000313" key="1">
    <source>
        <dbReference type="EMBL" id="AIJ09550.1"/>
    </source>
</evidence>
<accession>A0A076LM50</accession>
<reference evidence="1 2" key="1">
    <citation type="journal article" date="2012" name="PLoS ONE">
        <title>Edwardsiella comparative phylogenomics reveal the new intra/inter-species taxonomic relationships, virulence evolution and niche adaptation mechanisms.</title>
        <authorList>
            <person name="Yang M."/>
            <person name="Lv Y."/>
            <person name="Xiao J."/>
            <person name="Wu H."/>
            <person name="Zheng H."/>
            <person name="Liu Q."/>
            <person name="Zhang Y."/>
            <person name="Wang Q."/>
        </authorList>
    </citation>
    <scope>NUCLEOTIDE SEQUENCE [LARGE SCALE GENOMIC DNA]</scope>
    <source>
        <strain evidence="2">080813</strain>
    </source>
</reference>